<dbReference type="SUPFAM" id="SSF53218">
    <property type="entry name" value="Molybdenum cofactor biosynthesis proteins"/>
    <property type="match status" value="1"/>
</dbReference>
<keyword evidence="1" id="KW-0500">Molybdenum</keyword>
<dbReference type="UniPathway" id="UPA00344"/>
<dbReference type="InterPro" id="IPR036425">
    <property type="entry name" value="MoaB/Mog-like_dom_sf"/>
</dbReference>
<evidence type="ECO:0000256" key="1">
    <source>
        <dbReference type="RuleBase" id="RU365090"/>
    </source>
</evidence>
<dbReference type="GO" id="GO:0046872">
    <property type="term" value="F:metal ion binding"/>
    <property type="evidence" value="ECO:0007669"/>
    <property type="project" value="UniProtKB-UniRule"/>
</dbReference>
<protein>
    <recommendedName>
        <fullName evidence="1">Molybdopterin molybdenumtransferase</fullName>
        <ecNumber evidence="1">2.10.1.1</ecNumber>
    </recommendedName>
</protein>
<dbReference type="OrthoDB" id="9767940at2"/>
<dbReference type="EMBL" id="FOOX01000003">
    <property type="protein sequence ID" value="SFG29706.1"/>
    <property type="molecule type" value="Genomic_DNA"/>
</dbReference>
<dbReference type="GO" id="GO:0006777">
    <property type="term" value="P:Mo-molybdopterin cofactor biosynthetic process"/>
    <property type="evidence" value="ECO:0007669"/>
    <property type="project" value="UniProtKB-UniRule"/>
</dbReference>
<dbReference type="RefSeq" id="WP_092469862.1">
    <property type="nucleotide sequence ID" value="NZ_FOOX01000003.1"/>
</dbReference>
<dbReference type="SMART" id="SM00852">
    <property type="entry name" value="MoCF_biosynth"/>
    <property type="match status" value="1"/>
</dbReference>
<dbReference type="Pfam" id="PF00994">
    <property type="entry name" value="MoCF_biosynth"/>
    <property type="match status" value="1"/>
</dbReference>
<dbReference type="STRING" id="341036.SAMN05660649_01316"/>
<dbReference type="InterPro" id="IPR038987">
    <property type="entry name" value="MoeA-like"/>
</dbReference>
<comment type="catalytic activity">
    <reaction evidence="1">
        <text>adenylyl-molybdopterin + molybdate = Mo-molybdopterin + AMP + H(+)</text>
        <dbReference type="Rhea" id="RHEA:35047"/>
        <dbReference type="ChEBI" id="CHEBI:15378"/>
        <dbReference type="ChEBI" id="CHEBI:36264"/>
        <dbReference type="ChEBI" id="CHEBI:62727"/>
        <dbReference type="ChEBI" id="CHEBI:71302"/>
        <dbReference type="ChEBI" id="CHEBI:456215"/>
    </reaction>
</comment>
<dbReference type="AlphaFoldDB" id="A0A1I2QVN8"/>
<evidence type="ECO:0000313" key="4">
    <source>
        <dbReference type="Proteomes" id="UP000199337"/>
    </source>
</evidence>
<keyword evidence="4" id="KW-1185">Reference proteome</keyword>
<comment type="cofactor">
    <cofactor evidence="1">
        <name>Mg(2+)</name>
        <dbReference type="ChEBI" id="CHEBI:18420"/>
    </cofactor>
</comment>
<dbReference type="GO" id="GO:0005829">
    <property type="term" value="C:cytosol"/>
    <property type="evidence" value="ECO:0007669"/>
    <property type="project" value="TreeGrafter"/>
</dbReference>
<accession>A0A1I2QVN8</accession>
<evidence type="ECO:0000313" key="3">
    <source>
        <dbReference type="EMBL" id="SFG29706.1"/>
    </source>
</evidence>
<gene>
    <name evidence="3" type="ORF">SAMN05660649_01316</name>
</gene>
<dbReference type="InterPro" id="IPR001453">
    <property type="entry name" value="MoaB/Mog_dom"/>
</dbReference>
<keyword evidence="1" id="KW-0460">Magnesium</keyword>
<reference evidence="4" key="1">
    <citation type="submission" date="2016-10" db="EMBL/GenBank/DDBJ databases">
        <authorList>
            <person name="Varghese N."/>
            <person name="Submissions S."/>
        </authorList>
    </citation>
    <scope>NUCLEOTIDE SEQUENCE [LARGE SCALE GENOMIC DNA]</scope>
    <source>
        <strain evidence="4">DSM 17038</strain>
    </source>
</reference>
<dbReference type="PANTHER" id="PTHR10192:SF28">
    <property type="entry name" value="MOLYBDOPTERIN MOLYBDENUMTRANSFERASE"/>
    <property type="match status" value="1"/>
</dbReference>
<dbReference type="Gene3D" id="3.40.980.10">
    <property type="entry name" value="MoaB/Mog-like domain"/>
    <property type="match status" value="1"/>
</dbReference>
<keyword evidence="1" id="KW-0479">Metal-binding</keyword>
<comment type="function">
    <text evidence="1">Catalyzes the insertion of molybdate into adenylated molybdopterin with the concomitant release of AMP.</text>
</comment>
<organism evidence="3 4">
    <name type="scientific">Desulfotruncus arcticus DSM 17038</name>
    <dbReference type="NCBI Taxonomy" id="1121424"/>
    <lineage>
        <taxon>Bacteria</taxon>
        <taxon>Bacillati</taxon>
        <taxon>Bacillota</taxon>
        <taxon>Clostridia</taxon>
        <taxon>Eubacteriales</taxon>
        <taxon>Desulfallaceae</taxon>
        <taxon>Desulfotruncus</taxon>
    </lineage>
</organism>
<dbReference type="Proteomes" id="UP000199337">
    <property type="component" value="Unassembled WGS sequence"/>
</dbReference>
<name>A0A1I2QVN8_9FIRM</name>
<dbReference type="CDD" id="cd03522">
    <property type="entry name" value="MoeA_like"/>
    <property type="match status" value="1"/>
</dbReference>
<dbReference type="EC" id="2.10.1.1" evidence="1"/>
<sequence length="347" mass="37653">MRKVPVTKAVGMELCHDITRIVPGHEKGRAYQRGHVITPGDVPRLQDLGKEHVFVWEPDDDLVHEDESALRLARHAAGPGLSWGEPNQGRVDLRAAYNGLLKVQVDRLTMLNNLDGVIMSTLHNNRLVVEGQKVAGTRIIPLAIQRSILEHAEGICSRPGPLITVKPFQPLWVGIVTTGSEVYTGRIKDGFCSVLKQKTSFFGARVLGQVIVPDDPEVIAMEIRNFISEGAQLVLVTGGMSVDPDDVTPTGIRGTGAEVVFYGAPVLPGSMFMMAYLGHVTVCGLPGCVMFNKTTVFDLVLPRIFAGDRLCRGDIAGMGHGGFCEDCEVCRFPACSFGKSTDMYGVK</sequence>
<feature type="domain" description="MoaB/Mog" evidence="2">
    <location>
        <begin position="174"/>
        <end position="306"/>
    </location>
</feature>
<dbReference type="GO" id="GO:0061599">
    <property type="term" value="F:molybdopterin molybdotransferase activity"/>
    <property type="evidence" value="ECO:0007669"/>
    <property type="project" value="UniProtKB-UniRule"/>
</dbReference>
<comment type="pathway">
    <text evidence="1">Cofactor biosynthesis; molybdopterin biosynthesis.</text>
</comment>
<comment type="similarity">
    <text evidence="1">Belongs to the MoeA family.</text>
</comment>
<evidence type="ECO:0000259" key="2">
    <source>
        <dbReference type="SMART" id="SM00852"/>
    </source>
</evidence>
<keyword evidence="1" id="KW-0808">Transferase</keyword>
<dbReference type="PANTHER" id="PTHR10192">
    <property type="entry name" value="MOLYBDOPTERIN BIOSYNTHESIS PROTEIN"/>
    <property type="match status" value="1"/>
</dbReference>
<keyword evidence="1" id="KW-0501">Molybdenum cofactor biosynthesis</keyword>
<proteinExistence type="inferred from homology"/>